<protein>
    <submittedName>
        <fullName evidence="2">Uncharacterized protein</fullName>
    </submittedName>
</protein>
<evidence type="ECO:0000313" key="3">
    <source>
        <dbReference type="Proteomes" id="UP000248021"/>
    </source>
</evidence>
<name>A0A2V3UHY5_9HYPH</name>
<dbReference type="EMBL" id="QJJK01000001">
    <property type="protein sequence ID" value="PXW64749.1"/>
    <property type="molecule type" value="Genomic_DNA"/>
</dbReference>
<gene>
    <name evidence="2" type="ORF">C7450_101508</name>
</gene>
<organism evidence="2 3">
    <name type="scientific">Chelatococcus asaccharovorans</name>
    <dbReference type="NCBI Taxonomy" id="28210"/>
    <lineage>
        <taxon>Bacteria</taxon>
        <taxon>Pseudomonadati</taxon>
        <taxon>Pseudomonadota</taxon>
        <taxon>Alphaproteobacteria</taxon>
        <taxon>Hyphomicrobiales</taxon>
        <taxon>Chelatococcaceae</taxon>
        <taxon>Chelatococcus</taxon>
    </lineage>
</organism>
<feature type="region of interest" description="Disordered" evidence="1">
    <location>
        <begin position="1"/>
        <end position="36"/>
    </location>
</feature>
<reference evidence="2 3" key="1">
    <citation type="submission" date="2018-05" db="EMBL/GenBank/DDBJ databases">
        <title>Genomic Encyclopedia of Type Strains, Phase IV (KMG-IV): sequencing the most valuable type-strain genomes for metagenomic binning, comparative biology and taxonomic classification.</title>
        <authorList>
            <person name="Goeker M."/>
        </authorList>
    </citation>
    <scope>NUCLEOTIDE SEQUENCE [LARGE SCALE GENOMIC DNA]</scope>
    <source>
        <strain evidence="2 3">DSM 6462</strain>
    </source>
</reference>
<comment type="caution">
    <text evidence="2">The sequence shown here is derived from an EMBL/GenBank/DDBJ whole genome shotgun (WGS) entry which is preliminary data.</text>
</comment>
<evidence type="ECO:0000256" key="1">
    <source>
        <dbReference type="SAM" id="MobiDB-lite"/>
    </source>
</evidence>
<accession>A0A2V3UHY5</accession>
<sequence length="36" mass="3804">MHERPIDPPVGLLSEAFAPHHANVGKRPSAKSGGRS</sequence>
<evidence type="ECO:0000313" key="2">
    <source>
        <dbReference type="EMBL" id="PXW64749.1"/>
    </source>
</evidence>
<keyword evidence="3" id="KW-1185">Reference proteome</keyword>
<dbReference type="AlphaFoldDB" id="A0A2V3UHY5"/>
<proteinExistence type="predicted"/>
<dbReference type="Proteomes" id="UP000248021">
    <property type="component" value="Unassembled WGS sequence"/>
</dbReference>